<sequence>MGKGDIDIEKESQDIVWIGERDLVIHGGSGSGAGLRRGVSIGCGRGRATLLLGRTGTRQLAGTRSENRSALPILRVGSRSSVLRVRTRAGTRLPVSRARTGARPGSRATIAGAAARARTAVAASSAPAPGSGSASRVFASGRVVHELDASAVHVLSVVLLDSALEVAAGREADDSLVPSLLVRVGVRDLAGVSHHVLEVLPGDARRQILDEQTVARLRGRAVPAAHGSSASISAAATAIEVVPVARAATRQLEDDAVARQILTVQVVDRVIGVARRVELLEAEAALEDDLADSSVAAEEVLDVALGSSFGQPADVHSAGHA</sequence>
<evidence type="ECO:0000313" key="2">
    <source>
        <dbReference type="Proteomes" id="UP001432027"/>
    </source>
</evidence>
<dbReference type="EMBL" id="BTSX01000001">
    <property type="protein sequence ID" value="GMS81467.1"/>
    <property type="molecule type" value="Genomic_DNA"/>
</dbReference>
<gene>
    <name evidence="1" type="ORF">PENTCL1PPCAC_3642</name>
</gene>
<reference evidence="1" key="1">
    <citation type="submission" date="2023-10" db="EMBL/GenBank/DDBJ databases">
        <title>Genome assembly of Pristionchus species.</title>
        <authorList>
            <person name="Yoshida K."/>
            <person name="Sommer R.J."/>
        </authorList>
    </citation>
    <scope>NUCLEOTIDE SEQUENCE</scope>
    <source>
        <strain evidence="1">RS0144</strain>
    </source>
</reference>
<evidence type="ECO:0008006" key="3">
    <source>
        <dbReference type="Google" id="ProtNLM"/>
    </source>
</evidence>
<organism evidence="1 2">
    <name type="scientific">Pristionchus entomophagus</name>
    <dbReference type="NCBI Taxonomy" id="358040"/>
    <lineage>
        <taxon>Eukaryota</taxon>
        <taxon>Metazoa</taxon>
        <taxon>Ecdysozoa</taxon>
        <taxon>Nematoda</taxon>
        <taxon>Chromadorea</taxon>
        <taxon>Rhabditida</taxon>
        <taxon>Rhabditina</taxon>
        <taxon>Diplogasteromorpha</taxon>
        <taxon>Diplogasteroidea</taxon>
        <taxon>Neodiplogasteridae</taxon>
        <taxon>Pristionchus</taxon>
    </lineage>
</organism>
<keyword evidence="2" id="KW-1185">Reference proteome</keyword>
<dbReference type="Proteomes" id="UP001432027">
    <property type="component" value="Unassembled WGS sequence"/>
</dbReference>
<comment type="caution">
    <text evidence="1">The sequence shown here is derived from an EMBL/GenBank/DDBJ whole genome shotgun (WGS) entry which is preliminary data.</text>
</comment>
<evidence type="ECO:0000313" key="1">
    <source>
        <dbReference type="EMBL" id="GMS81467.1"/>
    </source>
</evidence>
<accession>A0AAV5SFR3</accession>
<protein>
    <recommendedName>
        <fullName evidence="3">Ribosomal protein</fullName>
    </recommendedName>
</protein>
<name>A0AAV5SFR3_9BILA</name>
<dbReference type="AlphaFoldDB" id="A0AAV5SFR3"/>
<feature type="non-terminal residue" evidence="1">
    <location>
        <position position="321"/>
    </location>
</feature>
<proteinExistence type="predicted"/>